<dbReference type="InterPro" id="IPR007227">
    <property type="entry name" value="Cell_shape_determining_MreD"/>
</dbReference>
<organism evidence="10 11">
    <name type="scientific">Brumicola blandensis</name>
    <dbReference type="NCBI Taxonomy" id="3075611"/>
    <lineage>
        <taxon>Bacteria</taxon>
        <taxon>Pseudomonadati</taxon>
        <taxon>Pseudomonadota</taxon>
        <taxon>Gammaproteobacteria</taxon>
        <taxon>Alteromonadales</taxon>
        <taxon>Alteromonadaceae</taxon>
        <taxon>Brumicola</taxon>
    </lineage>
</organism>
<name>A0AAW8QYU5_9ALTE</name>
<dbReference type="PANTHER" id="PTHR37484:SF1">
    <property type="entry name" value="ROD SHAPE-DETERMINING PROTEIN MRED"/>
    <property type="match status" value="1"/>
</dbReference>
<dbReference type="PIRSF" id="PIRSF018472">
    <property type="entry name" value="MreD_proteobac"/>
    <property type="match status" value="1"/>
</dbReference>
<keyword evidence="8" id="KW-0997">Cell inner membrane</keyword>
<reference evidence="10 11" key="1">
    <citation type="submission" date="2023-09" db="EMBL/GenBank/DDBJ databases">
        <authorList>
            <person name="Rey-Velasco X."/>
        </authorList>
    </citation>
    <scope>NUCLEOTIDE SEQUENCE [LARGE SCALE GENOMIC DNA]</scope>
    <source>
        <strain evidence="10 11">W409</strain>
    </source>
</reference>
<feature type="transmembrane region" description="Helical" evidence="9">
    <location>
        <begin position="130"/>
        <end position="148"/>
    </location>
</feature>
<dbReference type="Pfam" id="PF04093">
    <property type="entry name" value="MreD"/>
    <property type="match status" value="1"/>
</dbReference>
<comment type="similarity">
    <text evidence="2 8">Belongs to the MreD family.</text>
</comment>
<dbReference type="PANTHER" id="PTHR37484">
    <property type="entry name" value="ROD SHAPE-DETERMINING PROTEIN MRED"/>
    <property type="match status" value="1"/>
</dbReference>
<feature type="transmembrane region" description="Helical" evidence="9">
    <location>
        <begin position="100"/>
        <end position="118"/>
    </location>
</feature>
<keyword evidence="7 8" id="KW-0472">Membrane</keyword>
<sequence>MKGKQFLIPASIIVAFILQIMPMPVAIDLYRPDWLLLILCYWSMALPNRVGVGVAAICGIVIDILYGTALGVHSFAMAIPVYLVAANYQRFRNYSVVQQAVMIFVLATLYHMLVYWLQYWLTGIQFRFELLWPVVTSVFIWPWLFWLLRRYRRLLRVT</sequence>
<dbReference type="GO" id="GO:0005886">
    <property type="term" value="C:plasma membrane"/>
    <property type="evidence" value="ECO:0007669"/>
    <property type="project" value="UniProtKB-SubCell"/>
</dbReference>
<keyword evidence="5 8" id="KW-0133">Cell shape</keyword>
<evidence type="ECO:0000256" key="9">
    <source>
        <dbReference type="SAM" id="Phobius"/>
    </source>
</evidence>
<evidence type="ECO:0000313" key="11">
    <source>
        <dbReference type="Proteomes" id="UP001249020"/>
    </source>
</evidence>
<proteinExistence type="inferred from homology"/>
<dbReference type="GO" id="GO:0008360">
    <property type="term" value="P:regulation of cell shape"/>
    <property type="evidence" value="ECO:0007669"/>
    <property type="project" value="UniProtKB-UniRule"/>
</dbReference>
<evidence type="ECO:0000256" key="4">
    <source>
        <dbReference type="ARBA" id="ARBA00022692"/>
    </source>
</evidence>
<dbReference type="RefSeq" id="WP_311361025.1">
    <property type="nucleotide sequence ID" value="NZ_JAVRIE010000002.1"/>
</dbReference>
<evidence type="ECO:0000256" key="5">
    <source>
        <dbReference type="ARBA" id="ARBA00022960"/>
    </source>
</evidence>
<keyword evidence="11" id="KW-1185">Reference proteome</keyword>
<evidence type="ECO:0000256" key="1">
    <source>
        <dbReference type="ARBA" id="ARBA00004651"/>
    </source>
</evidence>
<evidence type="ECO:0000256" key="6">
    <source>
        <dbReference type="ARBA" id="ARBA00022989"/>
    </source>
</evidence>
<dbReference type="AlphaFoldDB" id="A0AAW8QYU5"/>
<keyword evidence="3 8" id="KW-1003">Cell membrane</keyword>
<evidence type="ECO:0000256" key="8">
    <source>
        <dbReference type="PIRNR" id="PIRNR018472"/>
    </source>
</evidence>
<evidence type="ECO:0000313" key="10">
    <source>
        <dbReference type="EMBL" id="MDT0582251.1"/>
    </source>
</evidence>
<feature type="transmembrane region" description="Helical" evidence="9">
    <location>
        <begin position="34"/>
        <end position="62"/>
    </location>
</feature>
<dbReference type="InterPro" id="IPR026034">
    <property type="entry name" value="MreD_proteobac"/>
</dbReference>
<keyword evidence="4 9" id="KW-0812">Transmembrane</keyword>
<comment type="function">
    <text evidence="8">Involved in formation of the rod shape of the cell. May also contribute to regulation of formation of penicillin-binding proteins.</text>
</comment>
<protein>
    <recommendedName>
        <fullName evidence="8">Rod shape-determining protein MreD</fullName>
    </recommendedName>
</protein>
<keyword evidence="6 9" id="KW-1133">Transmembrane helix</keyword>
<dbReference type="Proteomes" id="UP001249020">
    <property type="component" value="Unassembled WGS sequence"/>
</dbReference>
<dbReference type="NCBIfam" id="TIGR03426">
    <property type="entry name" value="shape_MreD"/>
    <property type="match status" value="1"/>
</dbReference>
<comment type="caution">
    <text evidence="10">The sequence shown here is derived from an EMBL/GenBank/DDBJ whole genome shotgun (WGS) entry which is preliminary data.</text>
</comment>
<evidence type="ECO:0000256" key="2">
    <source>
        <dbReference type="ARBA" id="ARBA00007776"/>
    </source>
</evidence>
<gene>
    <name evidence="10" type="primary">mreD</name>
    <name evidence="10" type="ORF">RM544_06855</name>
</gene>
<comment type="subcellular location">
    <subcellularLocation>
        <location evidence="8">Cell inner membrane</location>
    </subcellularLocation>
    <subcellularLocation>
        <location evidence="1">Cell membrane</location>
        <topology evidence="1">Multi-pass membrane protein</topology>
    </subcellularLocation>
</comment>
<evidence type="ECO:0000256" key="3">
    <source>
        <dbReference type="ARBA" id="ARBA00022475"/>
    </source>
</evidence>
<feature type="transmembrane region" description="Helical" evidence="9">
    <location>
        <begin position="6"/>
        <end position="27"/>
    </location>
</feature>
<dbReference type="EMBL" id="JAVRIE010000002">
    <property type="protein sequence ID" value="MDT0582251.1"/>
    <property type="molecule type" value="Genomic_DNA"/>
</dbReference>
<accession>A0AAW8QYU5</accession>
<evidence type="ECO:0000256" key="7">
    <source>
        <dbReference type="ARBA" id="ARBA00023136"/>
    </source>
</evidence>